<evidence type="ECO:0000313" key="2">
    <source>
        <dbReference type="Proteomes" id="UP000054761"/>
    </source>
</evidence>
<organism evidence="1 2">
    <name type="scientific">Legionella israelensis</name>
    <dbReference type="NCBI Taxonomy" id="454"/>
    <lineage>
        <taxon>Bacteria</taxon>
        <taxon>Pseudomonadati</taxon>
        <taxon>Pseudomonadota</taxon>
        <taxon>Gammaproteobacteria</taxon>
        <taxon>Legionellales</taxon>
        <taxon>Legionellaceae</taxon>
        <taxon>Legionella</taxon>
    </lineage>
</organism>
<dbReference type="InterPro" id="IPR037914">
    <property type="entry name" value="SpoVT-AbrB_sf"/>
</dbReference>
<reference evidence="1 2" key="1">
    <citation type="submission" date="2015-11" db="EMBL/GenBank/DDBJ databases">
        <title>Genomic analysis of 38 Legionella species identifies large and diverse effector repertoires.</title>
        <authorList>
            <person name="Burstein D."/>
            <person name="Amaro F."/>
            <person name="Zusman T."/>
            <person name="Lifshitz Z."/>
            <person name="Cohen O."/>
            <person name="Gilbert J.A."/>
            <person name="Pupko T."/>
            <person name="Shuman H.A."/>
            <person name="Segal G."/>
        </authorList>
    </citation>
    <scope>NUCLEOTIDE SEQUENCE [LARGE SCALE GENOMIC DNA]</scope>
    <source>
        <strain evidence="1 2">Bercovier 4</strain>
    </source>
</reference>
<dbReference type="STRING" id="454.Lisr_2068"/>
<sequence length="109" mass="12008">MNNSIIVSESTLTDRYQTTVPEPIRKALHLNKRAKIRYTIQSDGSVVLSRADNKDVDPVLSGFLNFLAADISKHPNHLKSVSPDLVSHVSTLVSGVDVNLDEPLLDEDD</sequence>
<protein>
    <submittedName>
        <fullName evidence="1">Antitoxin PrlF</fullName>
    </submittedName>
</protein>
<comment type="caution">
    <text evidence="1">The sequence shown here is derived from an EMBL/GenBank/DDBJ whole genome shotgun (WGS) entry which is preliminary data.</text>
</comment>
<dbReference type="SUPFAM" id="SSF89447">
    <property type="entry name" value="AbrB/MazE/MraZ-like"/>
    <property type="match status" value="1"/>
</dbReference>
<dbReference type="RefSeq" id="WP_058502379.1">
    <property type="nucleotide sequence ID" value="NZ_CAAAJA010000092.1"/>
</dbReference>
<dbReference type="GO" id="GO:0001558">
    <property type="term" value="P:regulation of cell growth"/>
    <property type="evidence" value="ECO:0007669"/>
    <property type="project" value="InterPro"/>
</dbReference>
<dbReference type="Pfam" id="PF15937">
    <property type="entry name" value="PrlF_antitoxin"/>
    <property type="match status" value="1"/>
</dbReference>
<gene>
    <name evidence="1" type="primary">prlF</name>
    <name evidence="1" type="ORF">Lisr_2068</name>
</gene>
<accession>A0A0W0VHE5</accession>
<dbReference type="NCBIfam" id="NF007429">
    <property type="entry name" value="PRK09974.1"/>
    <property type="match status" value="1"/>
</dbReference>
<dbReference type="OrthoDB" id="426345at2"/>
<dbReference type="PATRIC" id="fig|454.4.peg.2252"/>
<dbReference type="Proteomes" id="UP000054761">
    <property type="component" value="Unassembled WGS sequence"/>
</dbReference>
<dbReference type="GO" id="GO:0003700">
    <property type="term" value="F:DNA-binding transcription factor activity"/>
    <property type="evidence" value="ECO:0007669"/>
    <property type="project" value="InterPro"/>
</dbReference>
<dbReference type="GO" id="GO:0097351">
    <property type="term" value="F:toxin sequestering activity"/>
    <property type="evidence" value="ECO:0007669"/>
    <property type="project" value="InterPro"/>
</dbReference>
<dbReference type="InterPro" id="IPR031848">
    <property type="entry name" value="PrlF_antitoxin"/>
</dbReference>
<proteinExistence type="predicted"/>
<evidence type="ECO:0000313" key="1">
    <source>
        <dbReference type="EMBL" id="KTD19506.1"/>
    </source>
</evidence>
<dbReference type="EMBL" id="LNYH01000112">
    <property type="protein sequence ID" value="KTD19506.1"/>
    <property type="molecule type" value="Genomic_DNA"/>
</dbReference>
<keyword evidence="2" id="KW-1185">Reference proteome</keyword>
<dbReference type="AlphaFoldDB" id="A0A0W0VHE5"/>
<name>A0A0W0VHE5_9GAMM</name>